<evidence type="ECO:0000256" key="1">
    <source>
        <dbReference type="ARBA" id="ARBA00023157"/>
    </source>
</evidence>
<dbReference type="CDD" id="cd00037">
    <property type="entry name" value="CLECT"/>
    <property type="match status" value="1"/>
</dbReference>
<dbReference type="Proteomes" id="UP000314980">
    <property type="component" value="Unassembled WGS sequence"/>
</dbReference>
<keyword evidence="1" id="KW-1015">Disulfide bond</keyword>
<dbReference type="Gene3D" id="3.10.100.10">
    <property type="entry name" value="Mannose-Binding Protein A, subunit A"/>
    <property type="match status" value="3"/>
</dbReference>
<feature type="domain" description="C-type lectin" evidence="2">
    <location>
        <begin position="240"/>
        <end position="322"/>
    </location>
</feature>
<dbReference type="SUPFAM" id="SSF56436">
    <property type="entry name" value="C-type lectin-like"/>
    <property type="match status" value="3"/>
</dbReference>
<dbReference type="AlphaFoldDB" id="A0A4W6EHA6"/>
<dbReference type="InterPro" id="IPR001304">
    <property type="entry name" value="C-type_lectin-like"/>
</dbReference>
<sequence length="352" mass="42060">MFDSQHTHNISQCFLSTCCLYEYHYISESKTWSEAQSYCREKYTDLAKVYDMTDMKRLLDSTENQGEAWIGLYNNPGKENRKWHWSLPGVEYKEDRKNWNGGEPNDIKSPENCVRMSPKWVDVPCAQTYVFICYDGENMKYNKTFHLINNKKTWPQAQSYCREHHTDLISGVHQLEDEEFKTQGKSKRLWIGLFRDTWRYWDLELFKDERNNKCAMTVLDRSGRWSSDECNKTKPFFCYEGEFCNVFENPYESLLRPVNYCRENHSDLVSITNPDQQRWVQERARKASTPFVWLGLRYTCTLDLWFWVNDQLVCYDKWAPGQNTESSTLIEAISNYFKVVYFSQMVTNHRIC</sequence>
<dbReference type="InterPro" id="IPR018378">
    <property type="entry name" value="C-type_lectin_CS"/>
</dbReference>
<dbReference type="PANTHER" id="PTHR45784:SF3">
    <property type="entry name" value="C-TYPE LECTIN DOMAIN FAMILY 4 MEMBER K-LIKE-RELATED"/>
    <property type="match status" value="1"/>
</dbReference>
<reference evidence="3" key="3">
    <citation type="submission" date="2025-09" db="UniProtKB">
        <authorList>
            <consortium name="Ensembl"/>
        </authorList>
    </citation>
    <scope>IDENTIFICATION</scope>
</reference>
<evidence type="ECO:0000313" key="4">
    <source>
        <dbReference type="Proteomes" id="UP000314980"/>
    </source>
</evidence>
<dbReference type="PROSITE" id="PS00615">
    <property type="entry name" value="C_TYPE_LECTIN_1"/>
    <property type="match status" value="1"/>
</dbReference>
<name>A0A4W6EHA6_LATCA</name>
<evidence type="ECO:0000313" key="3">
    <source>
        <dbReference type="Ensembl" id="ENSLCAP00010037550.1"/>
    </source>
</evidence>
<dbReference type="InterPro" id="IPR016187">
    <property type="entry name" value="CTDL_fold"/>
</dbReference>
<dbReference type="Ensembl" id="ENSLCAT00010038447.1">
    <property type="protein sequence ID" value="ENSLCAP00010037550.1"/>
    <property type="gene ID" value="ENSLCAG00010017595.1"/>
</dbReference>
<proteinExistence type="predicted"/>
<feature type="domain" description="C-type lectin" evidence="2">
    <location>
        <begin position="140"/>
        <end position="239"/>
    </location>
</feature>
<organism evidence="3 4">
    <name type="scientific">Lates calcarifer</name>
    <name type="common">Barramundi</name>
    <name type="synonym">Holocentrus calcarifer</name>
    <dbReference type="NCBI Taxonomy" id="8187"/>
    <lineage>
        <taxon>Eukaryota</taxon>
        <taxon>Metazoa</taxon>
        <taxon>Chordata</taxon>
        <taxon>Craniata</taxon>
        <taxon>Vertebrata</taxon>
        <taxon>Euteleostomi</taxon>
        <taxon>Actinopterygii</taxon>
        <taxon>Neopterygii</taxon>
        <taxon>Teleostei</taxon>
        <taxon>Neoteleostei</taxon>
        <taxon>Acanthomorphata</taxon>
        <taxon>Carangaria</taxon>
        <taxon>Carangaria incertae sedis</taxon>
        <taxon>Centropomidae</taxon>
        <taxon>Lates</taxon>
    </lineage>
</organism>
<accession>A0A4W6EHA6</accession>
<dbReference type="PROSITE" id="PS50041">
    <property type="entry name" value="C_TYPE_LECTIN_2"/>
    <property type="match status" value="3"/>
</dbReference>
<reference evidence="4" key="1">
    <citation type="submission" date="2015-09" db="EMBL/GenBank/DDBJ databases">
        <authorList>
            <person name="Sai Rama Sridatta P."/>
        </authorList>
    </citation>
    <scope>NUCLEOTIDE SEQUENCE [LARGE SCALE GENOMIC DNA]</scope>
</reference>
<dbReference type="PANTHER" id="PTHR45784">
    <property type="entry name" value="C-TYPE LECTIN DOMAIN FAMILY 20 MEMBER A-RELATED"/>
    <property type="match status" value="1"/>
</dbReference>
<protein>
    <recommendedName>
        <fullName evidence="2">C-type lectin domain-containing protein</fullName>
    </recommendedName>
</protein>
<dbReference type="GeneTree" id="ENSGT01100000263473"/>
<evidence type="ECO:0000259" key="2">
    <source>
        <dbReference type="PROSITE" id="PS50041"/>
    </source>
</evidence>
<reference evidence="3" key="2">
    <citation type="submission" date="2025-08" db="UniProtKB">
        <authorList>
            <consortium name="Ensembl"/>
        </authorList>
    </citation>
    <scope>IDENTIFICATION</scope>
</reference>
<feature type="domain" description="C-type lectin" evidence="2">
    <location>
        <begin position="23"/>
        <end position="134"/>
    </location>
</feature>
<dbReference type="SMART" id="SM00034">
    <property type="entry name" value="CLECT"/>
    <property type="match status" value="3"/>
</dbReference>
<keyword evidence="4" id="KW-1185">Reference proteome</keyword>
<dbReference type="FunCoup" id="A0A4W6EHA6">
    <property type="interactions" value="12"/>
</dbReference>
<dbReference type="Pfam" id="PF00059">
    <property type="entry name" value="Lectin_C"/>
    <property type="match status" value="3"/>
</dbReference>
<dbReference type="InterPro" id="IPR016186">
    <property type="entry name" value="C-type_lectin-like/link_sf"/>
</dbReference>
<dbReference type="InParanoid" id="A0A4W6EHA6"/>